<dbReference type="PANTHER" id="PTHR43081:SF19">
    <property type="entry name" value="PH-SENSITIVE ADENYLATE CYCLASE RV1264"/>
    <property type="match status" value="1"/>
</dbReference>
<evidence type="ECO:0000259" key="2">
    <source>
        <dbReference type="PROSITE" id="PS50125"/>
    </source>
</evidence>
<accession>A0AAJ6CRV1</accession>
<name>A0AAJ6CRV1_9CHLR</name>
<dbReference type="EMBL" id="WMBE01000005">
    <property type="protein sequence ID" value="MDG0867959.1"/>
    <property type="molecule type" value="Genomic_DNA"/>
</dbReference>
<dbReference type="InterPro" id="IPR001054">
    <property type="entry name" value="A/G_cyclase"/>
</dbReference>
<dbReference type="Gene3D" id="3.30.70.1230">
    <property type="entry name" value="Nucleotide cyclase"/>
    <property type="match status" value="1"/>
</dbReference>
<dbReference type="CDD" id="cd07302">
    <property type="entry name" value="CHD"/>
    <property type="match status" value="1"/>
</dbReference>
<dbReference type="Pfam" id="PF00211">
    <property type="entry name" value="Guanylate_cyc"/>
    <property type="match status" value="1"/>
</dbReference>
<organism evidence="4 5">
    <name type="scientific">Candidatus Lucifugimonas marina</name>
    <dbReference type="NCBI Taxonomy" id="3038979"/>
    <lineage>
        <taxon>Bacteria</taxon>
        <taxon>Bacillati</taxon>
        <taxon>Chloroflexota</taxon>
        <taxon>Dehalococcoidia</taxon>
        <taxon>SAR202 cluster</taxon>
        <taxon>Candidatus Lucifugimonadales</taxon>
        <taxon>Candidatus Lucifugimonadaceae</taxon>
        <taxon>Candidatus Lucifugimonas</taxon>
    </lineage>
</organism>
<evidence type="ECO:0000313" key="5">
    <source>
        <dbReference type="Proteomes" id="UP001219901"/>
    </source>
</evidence>
<dbReference type="PANTHER" id="PTHR43081">
    <property type="entry name" value="ADENYLATE CYCLASE, TERMINAL-DIFFERENTIATION SPECIFIC-RELATED"/>
    <property type="match status" value="1"/>
</dbReference>
<dbReference type="EMBL" id="CP046147">
    <property type="protein sequence ID" value="WFG38753.1"/>
    <property type="molecule type" value="Genomic_DNA"/>
</dbReference>
<evidence type="ECO:0000313" key="3">
    <source>
        <dbReference type="EMBL" id="MDG0867959.1"/>
    </source>
</evidence>
<dbReference type="Proteomes" id="UP001321249">
    <property type="component" value="Unassembled WGS sequence"/>
</dbReference>
<protein>
    <submittedName>
        <fullName evidence="4">DUF4242 domain-containing protein</fullName>
    </submittedName>
</protein>
<dbReference type="Pfam" id="PF14026">
    <property type="entry name" value="SCO4226-like"/>
    <property type="match status" value="1"/>
</dbReference>
<dbReference type="SUPFAM" id="SSF55073">
    <property type="entry name" value="Nucleotide cyclase"/>
    <property type="match status" value="1"/>
</dbReference>
<dbReference type="InterPro" id="IPR025336">
    <property type="entry name" value="SCO4226-like"/>
</dbReference>
<dbReference type="InterPro" id="IPR050697">
    <property type="entry name" value="Adenylyl/Guanylyl_Cyclase_3/4"/>
</dbReference>
<dbReference type="SMART" id="SM00044">
    <property type="entry name" value="CYCc"/>
    <property type="match status" value="1"/>
</dbReference>
<dbReference type="Gene3D" id="3.30.70.3090">
    <property type="entry name" value="ORF SCO4226, nickel-binding ferredoxin-like monomer"/>
    <property type="match status" value="1"/>
</dbReference>
<dbReference type="GO" id="GO:0006171">
    <property type="term" value="P:cAMP biosynthetic process"/>
    <property type="evidence" value="ECO:0007669"/>
    <property type="project" value="TreeGrafter"/>
</dbReference>
<evidence type="ECO:0000313" key="4">
    <source>
        <dbReference type="EMBL" id="WFG38753.1"/>
    </source>
</evidence>
<dbReference type="RefSeq" id="WP_342826866.1">
    <property type="nucleotide sequence ID" value="NZ_CP046146.1"/>
</dbReference>
<dbReference type="Proteomes" id="UP001219901">
    <property type="component" value="Chromosome"/>
</dbReference>
<proteinExistence type="inferred from homology"/>
<reference evidence="4" key="2">
    <citation type="journal article" date="2023" name="Nat. Commun.">
        <title>Cultivation of marine bacteria of the SAR202 clade.</title>
        <authorList>
            <person name="Lim Y."/>
            <person name="Seo J.H."/>
            <person name="Giovannoni S.J."/>
            <person name="Kang I."/>
            <person name="Cho J.C."/>
        </authorList>
    </citation>
    <scope>NUCLEOTIDE SEQUENCE</scope>
    <source>
        <strain evidence="4">JH1073</strain>
    </source>
</reference>
<dbReference type="GO" id="GO:0035556">
    <property type="term" value="P:intracellular signal transduction"/>
    <property type="evidence" value="ECO:0007669"/>
    <property type="project" value="InterPro"/>
</dbReference>
<dbReference type="GO" id="GO:0004016">
    <property type="term" value="F:adenylate cyclase activity"/>
    <property type="evidence" value="ECO:0007669"/>
    <property type="project" value="UniProtKB-ARBA"/>
</dbReference>
<evidence type="ECO:0000256" key="1">
    <source>
        <dbReference type="ARBA" id="ARBA00005381"/>
    </source>
</evidence>
<dbReference type="AlphaFoldDB" id="A0AAJ6CRV1"/>
<dbReference type="InterPro" id="IPR042557">
    <property type="entry name" value="SCO4226"/>
</dbReference>
<comment type="similarity">
    <text evidence="1">Belongs to the adenylyl cyclase class-3 family.</text>
</comment>
<feature type="domain" description="Guanylate cyclase" evidence="2">
    <location>
        <begin position="110"/>
        <end position="227"/>
    </location>
</feature>
<evidence type="ECO:0000313" key="6">
    <source>
        <dbReference type="Proteomes" id="UP001321249"/>
    </source>
</evidence>
<gene>
    <name evidence="3" type="ORF">GKO46_12890</name>
    <name evidence="4" type="ORF">GKO48_03730</name>
</gene>
<dbReference type="PROSITE" id="PS50125">
    <property type="entry name" value="GUANYLATE_CYCLASE_2"/>
    <property type="match status" value="1"/>
</dbReference>
<keyword evidence="5" id="KW-1185">Reference proteome</keyword>
<reference evidence="5" key="3">
    <citation type="submission" date="2023-06" db="EMBL/GenBank/DDBJ databases">
        <title>Pangenomics reveal diversification of enzyme families and niche specialization in globally abundant SAR202 bacteria.</title>
        <authorList>
            <person name="Saw J.H.W."/>
        </authorList>
    </citation>
    <scope>NUCLEOTIDE SEQUENCE [LARGE SCALE GENOMIC DNA]</scope>
    <source>
        <strain evidence="5">JH1073</strain>
    </source>
</reference>
<sequence length="274" mass="30130">MPLYLDRHYTDGVSEEEIIEAHELDLNLEAKYNAKFLTFWYDEGRQTTFCLVSAPTSETITEIHSESHGQIPNDIAEVNQTEILSFMGRIADIPSTVKPEGAPVDRAMRTIMFTDLVGYTSLMSRLGDDRAFKLLREHNNIVRDALTKFAGREIKHTGDGVMASFDVADQAVRAASQIVNEIAAVEVPGEEDSGERLSIRIGMTSGEPLEDQGDLFGSVVNLASRLCDLAESGEILISDKCETELSDDSIKLESIGNVSIRGFDEPIAVSKVLS</sequence>
<dbReference type="InterPro" id="IPR029787">
    <property type="entry name" value="Nucleotide_cyclase"/>
</dbReference>
<reference evidence="5 6" key="1">
    <citation type="submission" date="2019-11" db="EMBL/GenBank/DDBJ databases">
        <authorList>
            <person name="Cho J.-C."/>
        </authorList>
    </citation>
    <scope>NUCLEOTIDE SEQUENCE [LARGE SCALE GENOMIC DNA]</scope>
    <source>
        <strain evidence="4 5">JH1073</strain>
        <strain evidence="3 6">JH702</strain>
    </source>
</reference>